<evidence type="ECO:0000256" key="1">
    <source>
        <dbReference type="SAM" id="MobiDB-lite"/>
    </source>
</evidence>
<dbReference type="SUPFAM" id="SSF53098">
    <property type="entry name" value="Ribonuclease H-like"/>
    <property type="match status" value="1"/>
</dbReference>
<dbReference type="GO" id="GO:0016787">
    <property type="term" value="F:hydrolase activity"/>
    <property type="evidence" value="ECO:0007669"/>
    <property type="project" value="UniProtKB-KW"/>
</dbReference>
<protein>
    <submittedName>
        <fullName evidence="2">Cysteine proteinase B (EC)</fullName>
        <ecNumber evidence="2">3.4.22.-</ecNumber>
    </submittedName>
</protein>
<name>A0A5K1K066_9APHY</name>
<organism evidence="2">
    <name type="scientific">Ganoderma boninense</name>
    <dbReference type="NCBI Taxonomy" id="34458"/>
    <lineage>
        <taxon>Eukaryota</taxon>
        <taxon>Fungi</taxon>
        <taxon>Dikarya</taxon>
        <taxon>Basidiomycota</taxon>
        <taxon>Agaricomycotina</taxon>
        <taxon>Agaricomycetes</taxon>
        <taxon>Polyporales</taxon>
        <taxon>Polyporaceae</taxon>
        <taxon>Ganoderma</taxon>
    </lineage>
</organism>
<feature type="region of interest" description="Disordered" evidence="1">
    <location>
        <begin position="1"/>
        <end position="25"/>
    </location>
</feature>
<dbReference type="AlphaFoldDB" id="A0A5K1K066"/>
<evidence type="ECO:0000313" key="2">
    <source>
        <dbReference type="EMBL" id="VWO98155.1"/>
    </source>
</evidence>
<dbReference type="Gene3D" id="3.30.420.10">
    <property type="entry name" value="Ribonuclease H-like superfamily/Ribonuclease H"/>
    <property type="match status" value="1"/>
</dbReference>
<dbReference type="InterPro" id="IPR036397">
    <property type="entry name" value="RNaseH_sf"/>
</dbReference>
<sequence length="329" mass="36691">MHPNAARLEPRASIEHPVPNPRAGREVVQTREDRLHHRVASERVRAAAVDSDVRDEELARRATTDGSCSSSGFVAYFPAHTILTEQASWSGRGFSFDAELIAILEAVSHLISSSLTTYHLHIFTDSESAAKALFHTKSGRSQLLSLNSTLRNTINAWTAATLRANPLTGQPEPDPSYWGHDYLHAPATHIFNPALATSFIRRFGKLSIVTFARTARVINNHTFTGAYRAKFRPRAEEPTTCPCGFFPRGTPLHDRHHVLFECPFYYRGDISQLDHLLELDPFPKILSFLSLNPGAFTAQDAPPDTSDWDDDEVDPRLELLINLIGDLAF</sequence>
<dbReference type="InterPro" id="IPR012337">
    <property type="entry name" value="RNaseH-like_sf"/>
</dbReference>
<keyword evidence="2" id="KW-0378">Hydrolase</keyword>
<reference evidence="2" key="1">
    <citation type="submission" date="2019-10" db="EMBL/GenBank/DDBJ databases">
        <authorList>
            <person name="Nor Muhammad N."/>
        </authorList>
    </citation>
    <scope>NUCLEOTIDE SEQUENCE</scope>
</reference>
<gene>
    <name evidence="2" type="primary">P36400</name>
</gene>
<dbReference type="EMBL" id="LR726763">
    <property type="protein sequence ID" value="VWO98155.1"/>
    <property type="molecule type" value="Genomic_DNA"/>
</dbReference>
<accession>A0A5K1K066</accession>
<dbReference type="GO" id="GO:0003676">
    <property type="term" value="F:nucleic acid binding"/>
    <property type="evidence" value="ECO:0007669"/>
    <property type="project" value="InterPro"/>
</dbReference>
<dbReference type="EC" id="3.4.22.-" evidence="2"/>
<proteinExistence type="predicted"/>